<dbReference type="PANTHER" id="PTHR14969">
    <property type="entry name" value="SPHINGOSINE-1-PHOSPHATE PHOSPHOHYDROLASE"/>
    <property type="match status" value="1"/>
</dbReference>
<keyword evidence="1" id="KW-0812">Transmembrane</keyword>
<dbReference type="PANTHER" id="PTHR14969:SF13">
    <property type="entry name" value="AT30094P"/>
    <property type="match status" value="1"/>
</dbReference>
<keyword evidence="1" id="KW-0472">Membrane</keyword>
<feature type="transmembrane region" description="Helical" evidence="1">
    <location>
        <begin position="159"/>
        <end position="177"/>
    </location>
</feature>
<dbReference type="Gene3D" id="1.20.144.10">
    <property type="entry name" value="Phosphatidic acid phosphatase type 2/haloperoxidase"/>
    <property type="match status" value="2"/>
</dbReference>
<feature type="domain" description="Phosphatidic acid phosphatase type 2/haloperoxidase" evidence="2">
    <location>
        <begin position="60"/>
        <end position="174"/>
    </location>
</feature>
<keyword evidence="1" id="KW-1133">Transmembrane helix</keyword>
<dbReference type="SMART" id="SM00014">
    <property type="entry name" value="acidPPc"/>
    <property type="match status" value="1"/>
</dbReference>
<evidence type="ECO:0000313" key="4">
    <source>
        <dbReference type="Proteomes" id="UP000245962"/>
    </source>
</evidence>
<dbReference type="RefSeq" id="WP_116692761.1">
    <property type="nucleotide sequence ID" value="NZ_QEHR01000001.1"/>
</dbReference>
<protein>
    <submittedName>
        <fullName evidence="3">Phosphatase PAP2 family protein</fullName>
    </submittedName>
</protein>
<evidence type="ECO:0000313" key="3">
    <source>
        <dbReference type="EMBL" id="PVW17017.1"/>
    </source>
</evidence>
<gene>
    <name evidence="3" type="ORF">DDV96_00365</name>
</gene>
<comment type="caution">
    <text evidence="3">The sequence shown here is derived from an EMBL/GenBank/DDBJ whole genome shotgun (WGS) entry which is preliminary data.</text>
</comment>
<dbReference type="InterPro" id="IPR036938">
    <property type="entry name" value="PAP2/HPO_sf"/>
</dbReference>
<name>A0A2U0I7E2_9FLAO</name>
<sequence length="192" mass="22537">MLETLKQWDRELFIYLNSLGIERFDGFWIIVTQIETWIPLFLLFFILIFYYFKWKRGGTILFFLLLTFGITILCTGLVKDFVARLRPNNVEALSEVIRILQKPTNYSFFSGHASSSFSITTFVVLALKEKTKWIYFAYLWPLLFVTSRIFVGVHYPSDIFVGALVGTVFAILFYLLCKKTLRHDRLKVKDLA</sequence>
<proteinExistence type="predicted"/>
<feature type="transmembrane region" description="Helical" evidence="1">
    <location>
        <begin position="36"/>
        <end position="52"/>
    </location>
</feature>
<accession>A0A2U0I7E2</accession>
<dbReference type="Proteomes" id="UP000245962">
    <property type="component" value="Unassembled WGS sequence"/>
</dbReference>
<dbReference type="SUPFAM" id="SSF48317">
    <property type="entry name" value="Acid phosphatase/Vanadium-dependent haloperoxidase"/>
    <property type="match status" value="1"/>
</dbReference>
<dbReference type="InterPro" id="IPR000326">
    <property type="entry name" value="PAP2/HPO"/>
</dbReference>
<evidence type="ECO:0000256" key="1">
    <source>
        <dbReference type="SAM" id="Phobius"/>
    </source>
</evidence>
<dbReference type="Pfam" id="PF01569">
    <property type="entry name" value="PAP2"/>
    <property type="match status" value="1"/>
</dbReference>
<feature type="transmembrane region" description="Helical" evidence="1">
    <location>
        <begin position="134"/>
        <end position="153"/>
    </location>
</feature>
<evidence type="ECO:0000259" key="2">
    <source>
        <dbReference type="SMART" id="SM00014"/>
    </source>
</evidence>
<dbReference type="EMBL" id="QEHR01000001">
    <property type="protein sequence ID" value="PVW17017.1"/>
    <property type="molecule type" value="Genomic_DNA"/>
</dbReference>
<feature type="transmembrane region" description="Helical" evidence="1">
    <location>
        <begin position="59"/>
        <end position="78"/>
    </location>
</feature>
<feature type="transmembrane region" description="Helical" evidence="1">
    <location>
        <begin position="106"/>
        <end position="127"/>
    </location>
</feature>
<dbReference type="AlphaFoldDB" id="A0A2U0I7E2"/>
<dbReference type="OrthoDB" id="9789113at2"/>
<keyword evidence="4" id="KW-1185">Reference proteome</keyword>
<organism evidence="3 4">
    <name type="scientific">Marixanthomonas spongiae</name>
    <dbReference type="NCBI Taxonomy" id="2174845"/>
    <lineage>
        <taxon>Bacteria</taxon>
        <taxon>Pseudomonadati</taxon>
        <taxon>Bacteroidota</taxon>
        <taxon>Flavobacteriia</taxon>
        <taxon>Flavobacteriales</taxon>
        <taxon>Flavobacteriaceae</taxon>
        <taxon>Marixanthomonas</taxon>
    </lineage>
</organism>
<reference evidence="3 4" key="1">
    <citation type="submission" date="2018-04" db="EMBL/GenBank/DDBJ databases">
        <title>Marixanthomonas spongiae HN-E44 sp. nov., isolated from a marine sponge.</title>
        <authorList>
            <person name="Luo L."/>
            <person name="Zhuang L."/>
        </authorList>
    </citation>
    <scope>NUCLEOTIDE SEQUENCE [LARGE SCALE GENOMIC DNA]</scope>
    <source>
        <strain evidence="3 4">HN-E44</strain>
    </source>
</reference>